<dbReference type="InterPro" id="IPR011990">
    <property type="entry name" value="TPR-like_helical_dom_sf"/>
</dbReference>
<evidence type="ECO:0000256" key="3">
    <source>
        <dbReference type="ARBA" id="ARBA00022729"/>
    </source>
</evidence>
<keyword evidence="4" id="KW-0472">Membrane</keyword>
<evidence type="ECO:0000256" key="4">
    <source>
        <dbReference type="ARBA" id="ARBA00023136"/>
    </source>
</evidence>
<dbReference type="PROSITE" id="PS51257">
    <property type="entry name" value="PROKAR_LIPOPROTEIN"/>
    <property type="match status" value="1"/>
</dbReference>
<evidence type="ECO:0000256" key="6">
    <source>
        <dbReference type="SAM" id="SignalP"/>
    </source>
</evidence>
<keyword evidence="10" id="KW-1185">Reference proteome</keyword>
<feature type="domain" description="SusD-like N-terminal" evidence="8">
    <location>
        <begin position="103"/>
        <end position="205"/>
    </location>
</feature>
<dbReference type="CDD" id="cd08977">
    <property type="entry name" value="SusD"/>
    <property type="match status" value="1"/>
</dbReference>
<dbReference type="GO" id="GO:0009279">
    <property type="term" value="C:cell outer membrane"/>
    <property type="evidence" value="ECO:0007669"/>
    <property type="project" value="UniProtKB-SubCell"/>
</dbReference>
<dbReference type="InterPro" id="IPR033985">
    <property type="entry name" value="SusD-like_N"/>
</dbReference>
<dbReference type="Gene3D" id="1.25.40.390">
    <property type="match status" value="1"/>
</dbReference>
<feature type="domain" description="RagB/SusD" evidence="7">
    <location>
        <begin position="250"/>
        <end position="535"/>
    </location>
</feature>
<feature type="chain" id="PRO_5004631702" evidence="6">
    <location>
        <begin position="22"/>
        <end position="537"/>
    </location>
</feature>
<protein>
    <submittedName>
        <fullName evidence="9">SusD family protein</fullName>
    </submittedName>
</protein>
<evidence type="ECO:0000256" key="2">
    <source>
        <dbReference type="ARBA" id="ARBA00006275"/>
    </source>
</evidence>
<evidence type="ECO:0000313" key="9">
    <source>
        <dbReference type="EMBL" id="ERK00978.1"/>
    </source>
</evidence>
<comment type="subcellular location">
    <subcellularLocation>
        <location evidence="1">Cell outer membrane</location>
    </subcellularLocation>
</comment>
<evidence type="ECO:0000259" key="8">
    <source>
        <dbReference type="Pfam" id="PF14322"/>
    </source>
</evidence>
<dbReference type="AlphaFoldDB" id="U2L906"/>
<proteinExistence type="inferred from homology"/>
<name>U2L906_9BACT</name>
<dbReference type="Proteomes" id="UP000016600">
    <property type="component" value="Unassembled WGS sequence"/>
</dbReference>
<dbReference type="InterPro" id="IPR012944">
    <property type="entry name" value="SusD_RagB_dom"/>
</dbReference>
<keyword evidence="3 6" id="KW-0732">Signal</keyword>
<dbReference type="RefSeq" id="WP_021583980.1">
    <property type="nucleotide sequence ID" value="NZ_AWET01000032.1"/>
</dbReference>
<comment type="caution">
    <text evidence="9">The sequence shown here is derived from an EMBL/GenBank/DDBJ whole genome shotgun (WGS) entry which is preliminary data.</text>
</comment>
<dbReference type="SUPFAM" id="SSF48452">
    <property type="entry name" value="TPR-like"/>
    <property type="match status" value="1"/>
</dbReference>
<sequence>MKAFKIYIIAGLAAVSLSSCNEFLNTLPKDAMSPPTSWKTPEDAAKFVIGCYDGWEDGAALLYWDSGSDFAYNNFPWEGFRAIGNGSFSPTDPGWSFYDFTIIRRCNEFLLNVDKVPFSDKAVKKDLVAQVKAIRAYEYFTLGRLYGGVPIISNFNSAAEAQVPRNTIEEVKAQIFKDLNEAIADIDAKPAARGRIAKGAALAIKMRASLYWGDYKTAKEAAQAIIDLGQYGLDSDYSNLFTVAGQGSKEIILAVQYIIGTKKLDTIGQLYNNGDGGWSSVVPTQNCVDNYEMSNGLTIDEAGSGYDAKHPFHNRDPRMAMTIIYPGADWNGQVVNTLDKKVNGKSNVNDPNGADNASKTALTWRKYLGPKSQYANIWDTNCCPIVFRYAEILLTWAEAENELNGPSAEIYAKIDLIRKRAGMPGVDQSKYNTQEKLRQLIRRERSAEFAGEGLRRADIVRWTENGKMIAERVLNGELTRITGTIDYSATDPTLRAVVNGKEKIEDRVFKPYNKLFPIPQSWTSTNPKLTQNPGYGN</sequence>
<accession>U2L906</accession>
<evidence type="ECO:0000256" key="5">
    <source>
        <dbReference type="ARBA" id="ARBA00023237"/>
    </source>
</evidence>
<comment type="similarity">
    <text evidence="2">Belongs to the SusD family.</text>
</comment>
<organism evidence="9 10">
    <name type="scientific">Hoylesella pleuritidis F0068</name>
    <dbReference type="NCBI Taxonomy" id="1081904"/>
    <lineage>
        <taxon>Bacteria</taxon>
        <taxon>Pseudomonadati</taxon>
        <taxon>Bacteroidota</taxon>
        <taxon>Bacteroidia</taxon>
        <taxon>Bacteroidales</taxon>
        <taxon>Prevotellaceae</taxon>
        <taxon>Hoylesella</taxon>
    </lineage>
</organism>
<feature type="signal peptide" evidence="6">
    <location>
        <begin position="1"/>
        <end position="21"/>
    </location>
</feature>
<evidence type="ECO:0000259" key="7">
    <source>
        <dbReference type="Pfam" id="PF07980"/>
    </source>
</evidence>
<dbReference type="Pfam" id="PF07980">
    <property type="entry name" value="SusD_RagB"/>
    <property type="match status" value="1"/>
</dbReference>
<reference evidence="9 10" key="1">
    <citation type="submission" date="2013-08" db="EMBL/GenBank/DDBJ databases">
        <authorList>
            <person name="Durkin A.S."/>
            <person name="Haft D.R."/>
            <person name="McCorrison J."/>
            <person name="Torralba M."/>
            <person name="Gillis M."/>
            <person name="Haft D.H."/>
            <person name="Methe B."/>
            <person name="Sutton G."/>
            <person name="Nelson K.E."/>
        </authorList>
    </citation>
    <scope>NUCLEOTIDE SEQUENCE [LARGE SCALE GENOMIC DNA]</scope>
    <source>
        <strain evidence="9 10">F0068</strain>
    </source>
</reference>
<gene>
    <name evidence="9" type="ORF">HMPREF1218_0899</name>
</gene>
<dbReference type="PATRIC" id="fig|1081904.3.peg.1344"/>
<dbReference type="Pfam" id="PF14322">
    <property type="entry name" value="SusD-like_3"/>
    <property type="match status" value="1"/>
</dbReference>
<evidence type="ECO:0000313" key="10">
    <source>
        <dbReference type="Proteomes" id="UP000016600"/>
    </source>
</evidence>
<dbReference type="EMBL" id="AWET01000032">
    <property type="protein sequence ID" value="ERK00978.1"/>
    <property type="molecule type" value="Genomic_DNA"/>
</dbReference>
<evidence type="ECO:0000256" key="1">
    <source>
        <dbReference type="ARBA" id="ARBA00004442"/>
    </source>
</evidence>
<keyword evidence="5" id="KW-0998">Cell outer membrane</keyword>